<dbReference type="Pfam" id="PF00583">
    <property type="entry name" value="Acetyltransf_1"/>
    <property type="match status" value="1"/>
</dbReference>
<sequence length="272" mass="27239">MTSSDSVFDADPTAGLSVDARGGLRPRTDADHLHGSSDRCAGGGCDGLHASDTYSPATETGGFVRKADRADLPAIGTVHAATMLASLTAGHDGPLPDGVRAMVSAPVVAAGWESAITAPPSRQHHVLVATQDDDVVGLVGLAPTELTTDGGAAGTAADTDSSDSPGGAAGTGSADARNTAGSERAPAAEQVAEITALGVAPERQRRGHGSRLLAAAVDIARQDGATMLAAWTVRGDESLARLLTQAGLKPTGSHRTLPVGSGVTEDCWAARI</sequence>
<dbReference type="CDD" id="cd04301">
    <property type="entry name" value="NAT_SF"/>
    <property type="match status" value="1"/>
</dbReference>
<dbReference type="InterPro" id="IPR000182">
    <property type="entry name" value="GNAT_dom"/>
</dbReference>
<evidence type="ECO:0000259" key="4">
    <source>
        <dbReference type="PROSITE" id="PS51186"/>
    </source>
</evidence>
<dbReference type="Gene3D" id="3.40.630.30">
    <property type="match status" value="1"/>
</dbReference>
<dbReference type="SUPFAM" id="SSF55729">
    <property type="entry name" value="Acyl-CoA N-acyltransferases (Nat)"/>
    <property type="match status" value="1"/>
</dbReference>
<evidence type="ECO:0000256" key="2">
    <source>
        <dbReference type="ARBA" id="ARBA00023315"/>
    </source>
</evidence>
<feature type="region of interest" description="Disordered" evidence="3">
    <location>
        <begin position="146"/>
        <end position="188"/>
    </location>
</feature>
<dbReference type="PROSITE" id="PS51186">
    <property type="entry name" value="GNAT"/>
    <property type="match status" value="1"/>
</dbReference>
<keyword evidence="6" id="KW-1185">Reference proteome</keyword>
<dbReference type="RefSeq" id="WP_008731505.1">
    <property type="nucleotide sequence ID" value="NZ_AKFT01000113.1"/>
</dbReference>
<name>J1HFP3_9ACTO</name>
<dbReference type="InterPro" id="IPR016181">
    <property type="entry name" value="Acyl_CoA_acyltransferase"/>
</dbReference>
<feature type="compositionally biased region" description="Basic and acidic residues" evidence="3">
    <location>
        <begin position="26"/>
        <end position="36"/>
    </location>
</feature>
<feature type="compositionally biased region" description="Low complexity" evidence="3">
    <location>
        <begin position="147"/>
        <end position="176"/>
    </location>
</feature>
<dbReference type="InterPro" id="IPR050832">
    <property type="entry name" value="Bact_Acetyltransf"/>
</dbReference>
<dbReference type="GO" id="GO:0016747">
    <property type="term" value="F:acyltransferase activity, transferring groups other than amino-acyl groups"/>
    <property type="evidence" value="ECO:0007669"/>
    <property type="project" value="InterPro"/>
</dbReference>
<feature type="domain" description="N-acetyltransferase" evidence="4">
    <location>
        <begin position="82"/>
        <end position="270"/>
    </location>
</feature>
<accession>J1HFP3</accession>
<dbReference type="AlphaFoldDB" id="J1HFP3"/>
<reference evidence="5 6" key="1">
    <citation type="submission" date="2012-05" db="EMBL/GenBank/DDBJ databases">
        <authorList>
            <person name="Harkins D.M."/>
            <person name="Madupu R."/>
            <person name="Durkin A.S."/>
            <person name="Torralba M."/>
            <person name="Methe B."/>
            <person name="Sutton G.G."/>
            <person name="Nelson K.E."/>
        </authorList>
    </citation>
    <scope>NUCLEOTIDE SEQUENCE [LARGE SCALE GENOMIC DNA]</scope>
    <source>
        <strain evidence="5 6">F0489</strain>
    </source>
</reference>
<organism evidence="5 6">
    <name type="scientific">Actinomyces massiliensis F0489</name>
    <dbReference type="NCBI Taxonomy" id="1125718"/>
    <lineage>
        <taxon>Bacteria</taxon>
        <taxon>Bacillati</taxon>
        <taxon>Actinomycetota</taxon>
        <taxon>Actinomycetes</taxon>
        <taxon>Actinomycetales</taxon>
        <taxon>Actinomycetaceae</taxon>
        <taxon>Actinomyces</taxon>
    </lineage>
</organism>
<proteinExistence type="predicted"/>
<dbReference type="eggNOG" id="COG1247">
    <property type="taxonomic scope" value="Bacteria"/>
</dbReference>
<keyword evidence="1 5" id="KW-0808">Transferase</keyword>
<dbReference type="EMBL" id="AKFT01000113">
    <property type="protein sequence ID" value="EJF44288.1"/>
    <property type="molecule type" value="Genomic_DNA"/>
</dbReference>
<dbReference type="PANTHER" id="PTHR43877">
    <property type="entry name" value="AMINOALKYLPHOSPHONATE N-ACETYLTRANSFERASE-RELATED-RELATED"/>
    <property type="match status" value="1"/>
</dbReference>
<feature type="region of interest" description="Disordered" evidence="3">
    <location>
        <begin position="1"/>
        <end position="36"/>
    </location>
</feature>
<dbReference type="Proteomes" id="UP000002941">
    <property type="component" value="Unassembled WGS sequence"/>
</dbReference>
<evidence type="ECO:0000313" key="5">
    <source>
        <dbReference type="EMBL" id="EJF44288.1"/>
    </source>
</evidence>
<gene>
    <name evidence="5" type="ORF">HMPREF1318_0250</name>
</gene>
<keyword evidence="2" id="KW-0012">Acyltransferase</keyword>
<protein>
    <submittedName>
        <fullName evidence="5">Acetyltransferase, GNAT family</fullName>
    </submittedName>
</protein>
<comment type="caution">
    <text evidence="5">The sequence shown here is derived from an EMBL/GenBank/DDBJ whole genome shotgun (WGS) entry which is preliminary data.</text>
</comment>
<evidence type="ECO:0000256" key="1">
    <source>
        <dbReference type="ARBA" id="ARBA00022679"/>
    </source>
</evidence>
<dbReference type="PATRIC" id="fig|1125718.3.peg.1427"/>
<evidence type="ECO:0000256" key="3">
    <source>
        <dbReference type="SAM" id="MobiDB-lite"/>
    </source>
</evidence>
<evidence type="ECO:0000313" key="6">
    <source>
        <dbReference type="Proteomes" id="UP000002941"/>
    </source>
</evidence>